<dbReference type="EMBL" id="MN740601">
    <property type="protein sequence ID" value="QHS78653.1"/>
    <property type="molecule type" value="Genomic_DNA"/>
</dbReference>
<sequence>MSVECPITKKEIKDAVIAPDGITYERNALLKYIRKYKKSPVTGEPIDGKTLIYGNNYLESKEERAERVLNYIRDELEEYINLRKQSHNFEKVPEDIEIYLKINSDNTWGCYAKNIKNEESKLPDKILKSIQYNACAMYFYIQGSSKFYKSKFVGNGRLKIFGDNKINELCEKNGKVVINRYSSFTKEFHVQKWLNEICSDEIVSQPLRVLLGLSENKQLKCDIEHDLDINILNECQKSVFSKENMRRVQVIEGPPGTGKTTVITSLLKYFDKCFEEDNHYTIVVSEKNRGVDAVAEKIKDDDINEKILAFGSDNIGETTEKFLLENKVMKHNKVLKYMGKIHELEGEIEQKIRKLKRTIYNLIPRKIHKNLSMKNLGYVEYILKNMNMNTNRRQKIDNILNNINAINKEIWNIKKINEHILNEASLDYVKQCTIILVTFGSLHQVLNFLKNSENIKLTIIVDESSTMLAWQGLYLEHFANDIGCCLENMILIGDSKQLPPYWPDHQNPNQEKGSFLDFAKNKCKNIQFREQYRLPNDIMKILNKEYYKELPLLLGHGRITEDSISWNHSFGVDSEENSQEAMNILKLVSKYPVGQHLLIVSPYKAQCDLLENIFKQYYFNVTIMTLDSVQGHEAEIVIVSLVKSTPTSFLTKKRTCVLVSRARQKLIMFGNRQNCLKSPNGSLRRLARYKECNYK</sequence>
<organism evidence="2">
    <name type="scientific">viral metagenome</name>
    <dbReference type="NCBI Taxonomy" id="1070528"/>
    <lineage>
        <taxon>unclassified sequences</taxon>
        <taxon>metagenomes</taxon>
        <taxon>organismal metagenomes</taxon>
    </lineage>
</organism>
<feature type="domain" description="U-box" evidence="1">
    <location>
        <begin position="1"/>
        <end position="73"/>
    </location>
</feature>
<dbReference type="InterPro" id="IPR013083">
    <property type="entry name" value="Znf_RING/FYVE/PHD"/>
</dbReference>
<protein>
    <recommendedName>
        <fullName evidence="1">U-box domain-containing protein</fullName>
    </recommendedName>
</protein>
<dbReference type="Gene3D" id="3.30.40.10">
    <property type="entry name" value="Zinc/RING finger domain, C3HC4 (zinc finger)"/>
    <property type="match status" value="1"/>
</dbReference>
<evidence type="ECO:0000259" key="1">
    <source>
        <dbReference type="PROSITE" id="PS51698"/>
    </source>
</evidence>
<dbReference type="GO" id="GO:0016567">
    <property type="term" value="P:protein ubiquitination"/>
    <property type="evidence" value="ECO:0007669"/>
    <property type="project" value="InterPro"/>
</dbReference>
<dbReference type="Pfam" id="PF04564">
    <property type="entry name" value="U-box"/>
    <property type="match status" value="1"/>
</dbReference>
<dbReference type="InterPro" id="IPR047187">
    <property type="entry name" value="SF1_C_Upf1"/>
</dbReference>
<dbReference type="PANTHER" id="PTHR10887">
    <property type="entry name" value="DNA2/NAM7 HELICASE FAMILY"/>
    <property type="match status" value="1"/>
</dbReference>
<dbReference type="Pfam" id="PF13086">
    <property type="entry name" value="AAA_11"/>
    <property type="match status" value="1"/>
</dbReference>
<dbReference type="InterPro" id="IPR027417">
    <property type="entry name" value="P-loop_NTPase"/>
</dbReference>
<dbReference type="InterPro" id="IPR045055">
    <property type="entry name" value="DNA2/NAM7-like"/>
</dbReference>
<dbReference type="GO" id="GO:0031048">
    <property type="term" value="P:regulatory ncRNA-mediated heterochromatin formation"/>
    <property type="evidence" value="ECO:0007669"/>
    <property type="project" value="TreeGrafter"/>
</dbReference>
<dbReference type="SMART" id="SM00504">
    <property type="entry name" value="Ubox"/>
    <property type="match status" value="1"/>
</dbReference>
<name>A0A6C0AGR8_9ZZZZ</name>
<dbReference type="GO" id="GO:0004842">
    <property type="term" value="F:ubiquitin-protein transferase activity"/>
    <property type="evidence" value="ECO:0007669"/>
    <property type="project" value="InterPro"/>
</dbReference>
<proteinExistence type="predicted"/>
<dbReference type="PROSITE" id="PS51698">
    <property type="entry name" value="U_BOX"/>
    <property type="match status" value="1"/>
</dbReference>
<dbReference type="CDD" id="cd18808">
    <property type="entry name" value="SF1_C_Upf1"/>
    <property type="match status" value="1"/>
</dbReference>
<dbReference type="InterPro" id="IPR041677">
    <property type="entry name" value="DNA2/NAM7_AAA_11"/>
</dbReference>
<dbReference type="InterPro" id="IPR041679">
    <property type="entry name" value="DNA2/NAM7-like_C"/>
</dbReference>
<accession>A0A6C0AGR8</accession>
<dbReference type="Pfam" id="PF13087">
    <property type="entry name" value="AAA_12"/>
    <property type="match status" value="1"/>
</dbReference>
<evidence type="ECO:0000313" key="2">
    <source>
        <dbReference type="EMBL" id="QHS78653.1"/>
    </source>
</evidence>
<dbReference type="Gene3D" id="3.40.50.300">
    <property type="entry name" value="P-loop containing nucleotide triphosphate hydrolases"/>
    <property type="match status" value="2"/>
</dbReference>
<dbReference type="AlphaFoldDB" id="A0A6C0AGR8"/>
<dbReference type="CDD" id="cd16655">
    <property type="entry name" value="RING-Ubox_WDSUB1-like"/>
    <property type="match status" value="1"/>
</dbReference>
<dbReference type="GO" id="GO:0004386">
    <property type="term" value="F:helicase activity"/>
    <property type="evidence" value="ECO:0007669"/>
    <property type="project" value="InterPro"/>
</dbReference>
<reference evidence="2" key="1">
    <citation type="journal article" date="2020" name="Nature">
        <title>Giant virus diversity and host interactions through global metagenomics.</title>
        <authorList>
            <person name="Schulz F."/>
            <person name="Roux S."/>
            <person name="Paez-Espino D."/>
            <person name="Jungbluth S."/>
            <person name="Walsh D.A."/>
            <person name="Denef V.J."/>
            <person name="McMahon K.D."/>
            <person name="Konstantinidis K.T."/>
            <person name="Eloe-Fadrosh E.A."/>
            <person name="Kyrpides N.C."/>
            <person name="Woyke T."/>
        </authorList>
    </citation>
    <scope>NUCLEOTIDE SEQUENCE</scope>
    <source>
        <strain evidence="2">GVMAG-S-1024976-23</strain>
    </source>
</reference>
<dbReference type="InterPro" id="IPR003613">
    <property type="entry name" value="Ubox_domain"/>
</dbReference>
<dbReference type="SUPFAM" id="SSF57850">
    <property type="entry name" value="RING/U-box"/>
    <property type="match status" value="1"/>
</dbReference>
<dbReference type="SUPFAM" id="SSF52540">
    <property type="entry name" value="P-loop containing nucleoside triphosphate hydrolases"/>
    <property type="match status" value="1"/>
</dbReference>
<dbReference type="GO" id="GO:0031380">
    <property type="term" value="C:nuclear RNA-directed RNA polymerase complex"/>
    <property type="evidence" value="ECO:0007669"/>
    <property type="project" value="TreeGrafter"/>
</dbReference>
<dbReference type="PANTHER" id="PTHR10887:SF341">
    <property type="entry name" value="NFX1-TYPE ZINC FINGER-CONTAINING PROTEIN 1"/>
    <property type="match status" value="1"/>
</dbReference>